<protein>
    <submittedName>
        <fullName evidence="1">Uncharacterized protein</fullName>
    </submittedName>
</protein>
<organism evidence="1 2">
    <name type="scientific">Paramecium pentaurelia</name>
    <dbReference type="NCBI Taxonomy" id="43138"/>
    <lineage>
        <taxon>Eukaryota</taxon>
        <taxon>Sar</taxon>
        <taxon>Alveolata</taxon>
        <taxon>Ciliophora</taxon>
        <taxon>Intramacronucleata</taxon>
        <taxon>Oligohymenophorea</taxon>
        <taxon>Peniculida</taxon>
        <taxon>Parameciidae</taxon>
        <taxon>Paramecium</taxon>
    </lineage>
</organism>
<dbReference type="GO" id="GO:0004800">
    <property type="term" value="F:thyroxine 5'-deiodinase activity"/>
    <property type="evidence" value="ECO:0007669"/>
    <property type="project" value="InterPro"/>
</dbReference>
<dbReference type="InterPro" id="IPR000643">
    <property type="entry name" value="Iodothyronine_deiodinase"/>
</dbReference>
<dbReference type="PANTHER" id="PTHR11781:SF22">
    <property type="entry name" value="TYPE I IODOTHYRONINE DEIODINASE"/>
    <property type="match status" value="1"/>
</dbReference>
<gene>
    <name evidence="1" type="ORF">PPENT_87.1.T0790089</name>
</gene>
<sequence>MQSQSIGEDYLVKTETKGESLANNNKFNQESSTIEKETNNNNIKLIPDDKEKFFEIILKEQQMRLDKKYQDMYGQYPGNLEDMIRSEVFKQYGYDDCPSNHKLYYVLTQKYRNDPELKKQVFFWRNNVMQGCRLSLKQEPPEIQLFNLQSQRVSLKELMLQSHQENRLLVVYSAIADYIAFAQKYKDICKCIITYVKEAHFVERDEQGKFIDGWPIGFYEYEYPQHKSQKDRQQMAKMLKEQFHIPEDLEVYQDQFPDNLFDESFGIWPFNMVVFKECKFIWRGILNLEGLKEKYHSKQLENHLQNLKY</sequence>
<proteinExistence type="predicted"/>
<dbReference type="EMBL" id="CAJJDO010000079">
    <property type="protein sequence ID" value="CAD8182716.1"/>
    <property type="molecule type" value="Genomic_DNA"/>
</dbReference>
<dbReference type="OrthoDB" id="10338568at2759"/>
<keyword evidence="2" id="KW-1185">Reference proteome</keyword>
<dbReference type="Pfam" id="PF00837">
    <property type="entry name" value="T4_deiodinase"/>
    <property type="match status" value="1"/>
</dbReference>
<evidence type="ECO:0000313" key="2">
    <source>
        <dbReference type="Proteomes" id="UP000689195"/>
    </source>
</evidence>
<dbReference type="AlphaFoldDB" id="A0A8S1WA67"/>
<reference evidence="1" key="1">
    <citation type="submission" date="2021-01" db="EMBL/GenBank/DDBJ databases">
        <authorList>
            <consortium name="Genoscope - CEA"/>
            <person name="William W."/>
        </authorList>
    </citation>
    <scope>NUCLEOTIDE SEQUENCE</scope>
</reference>
<dbReference type="Proteomes" id="UP000689195">
    <property type="component" value="Unassembled WGS sequence"/>
</dbReference>
<evidence type="ECO:0000313" key="1">
    <source>
        <dbReference type="EMBL" id="CAD8182716.1"/>
    </source>
</evidence>
<dbReference type="PANTHER" id="PTHR11781">
    <property type="entry name" value="IODOTHYRONINE DEIODINASE"/>
    <property type="match status" value="1"/>
</dbReference>
<accession>A0A8S1WA67</accession>
<comment type="caution">
    <text evidence="1">The sequence shown here is derived from an EMBL/GenBank/DDBJ whole genome shotgun (WGS) entry which is preliminary data.</text>
</comment>
<name>A0A8S1WA67_9CILI</name>